<dbReference type="InterPro" id="IPR029045">
    <property type="entry name" value="ClpP/crotonase-like_dom_sf"/>
</dbReference>
<gene>
    <name evidence="2" type="ORF">FHS56_002302</name>
</gene>
<dbReference type="SUPFAM" id="SSF52096">
    <property type="entry name" value="ClpP/crotonase"/>
    <property type="match status" value="1"/>
</dbReference>
<accession>A0A846MTJ4</accession>
<dbReference type="RefSeq" id="WP_166920864.1">
    <property type="nucleotide sequence ID" value="NZ_JAASRN010000006.1"/>
</dbReference>
<sequence length="271" mass="30473">MNTYFSEIAEDALQRFRWHFIECREEADCLWLTLNHAERHNALNPVMLNELAYALAYAQNNRRLRFVMLTARGPVFCAGADLKAMMGGIEHHSTVPPAQRPLVVHELFEQFTKPLITGITGNVLAGGMLLVTASTFVVAHRQVHFSLPEVKRGLFPLQVMKALAGFMPARQALNWCLLGEARPAEALLPYGLVTHLVAQAAEVEPTMRQLVEQLREGAPLAMQAGIDAYHHLEQLSHEALNHKLMQLLQTKDAQEGIRAFSEKRKPQWIGE</sequence>
<protein>
    <submittedName>
        <fullName evidence="2">Enoyl-CoA hydratase/carnithine racemase</fullName>
    </submittedName>
</protein>
<dbReference type="GO" id="GO:0003824">
    <property type="term" value="F:catalytic activity"/>
    <property type="evidence" value="ECO:0007669"/>
    <property type="project" value="UniProtKB-ARBA"/>
</dbReference>
<dbReference type="EMBL" id="JAASRN010000006">
    <property type="protein sequence ID" value="NIK74769.1"/>
    <property type="molecule type" value="Genomic_DNA"/>
</dbReference>
<dbReference type="InterPro" id="IPR014748">
    <property type="entry name" value="Enoyl-CoA_hydra_C"/>
</dbReference>
<dbReference type="PANTHER" id="PTHR42964">
    <property type="entry name" value="ENOYL-COA HYDRATASE"/>
    <property type="match status" value="1"/>
</dbReference>
<dbReference type="Gene3D" id="1.10.12.10">
    <property type="entry name" value="Lyase 2-enoyl-coa Hydratase, Chain A, domain 2"/>
    <property type="match status" value="1"/>
</dbReference>
<comment type="caution">
    <text evidence="2">The sequence shown here is derived from an EMBL/GenBank/DDBJ whole genome shotgun (WGS) entry which is preliminary data.</text>
</comment>
<dbReference type="Pfam" id="PF00378">
    <property type="entry name" value="ECH_1"/>
    <property type="match status" value="1"/>
</dbReference>
<evidence type="ECO:0000313" key="3">
    <source>
        <dbReference type="Proteomes" id="UP000537126"/>
    </source>
</evidence>
<dbReference type="PANTHER" id="PTHR42964:SF1">
    <property type="entry name" value="POLYKETIDE BIOSYNTHESIS ENOYL-COA HYDRATASE PKSH-RELATED"/>
    <property type="match status" value="1"/>
</dbReference>
<dbReference type="AlphaFoldDB" id="A0A846MTJ4"/>
<name>A0A846MTJ4_9BACT</name>
<keyword evidence="3" id="KW-1185">Reference proteome</keyword>
<reference evidence="2 3" key="1">
    <citation type="submission" date="2020-03" db="EMBL/GenBank/DDBJ databases">
        <title>Genomic Encyclopedia of Type Strains, Phase IV (KMG-IV): sequencing the most valuable type-strain genomes for metagenomic binning, comparative biology and taxonomic classification.</title>
        <authorList>
            <person name="Goeker M."/>
        </authorList>
    </citation>
    <scope>NUCLEOTIDE SEQUENCE [LARGE SCALE GENOMIC DNA]</scope>
    <source>
        <strain evidence="2 3">DSM 5718</strain>
    </source>
</reference>
<evidence type="ECO:0000256" key="1">
    <source>
        <dbReference type="ARBA" id="ARBA00005254"/>
    </source>
</evidence>
<dbReference type="CDD" id="cd06558">
    <property type="entry name" value="crotonase-like"/>
    <property type="match status" value="1"/>
</dbReference>
<dbReference type="InterPro" id="IPR051683">
    <property type="entry name" value="Enoyl-CoA_Hydratase/Isomerase"/>
</dbReference>
<evidence type="ECO:0000313" key="2">
    <source>
        <dbReference type="EMBL" id="NIK74769.1"/>
    </source>
</evidence>
<proteinExistence type="inferred from homology"/>
<comment type="similarity">
    <text evidence="1">Belongs to the enoyl-CoA hydratase/isomerase family.</text>
</comment>
<dbReference type="Gene3D" id="3.90.226.10">
    <property type="entry name" value="2-enoyl-CoA Hydratase, Chain A, domain 1"/>
    <property type="match status" value="1"/>
</dbReference>
<dbReference type="InterPro" id="IPR001753">
    <property type="entry name" value="Enoyl-CoA_hydra/iso"/>
</dbReference>
<dbReference type="Proteomes" id="UP000537126">
    <property type="component" value="Unassembled WGS sequence"/>
</dbReference>
<organism evidence="2 3">
    <name type="scientific">Thermonema lapsum</name>
    <dbReference type="NCBI Taxonomy" id="28195"/>
    <lineage>
        <taxon>Bacteria</taxon>
        <taxon>Pseudomonadati</taxon>
        <taxon>Bacteroidota</taxon>
        <taxon>Cytophagia</taxon>
        <taxon>Cytophagales</taxon>
        <taxon>Thermonemataceae</taxon>
        <taxon>Thermonema</taxon>
    </lineage>
</organism>